<gene>
    <name evidence="2" type="ORF">GA0070558_104178</name>
</gene>
<sequence>MIERTAGLLAIALLGCTAALAPAGAAMARTAEPASARPTGTATVSVGRLVLDPTERGYRGSLPVTITNPGPAADHFWFQVREPVPSSFADSLQCDYADPVDNHEVRICAVPGGGGDLAPGESRSFSVGFHVLATPRAYPMSATGGVLDVFSAAGASVSTSFGAQFRSTTGSLTRPRPVPYVQDARPDAAIDVTGPVTVDPYGSYRLPVRVRYAGDAPHSSLYLKATNLPAGVVIEGTDPTSGPAYSDETLVPGTRMMPGEERAFDVVFSAPTSARDVTLELWTAWFGVSPDATPGDNVATFTLAPQ</sequence>
<dbReference type="PROSITE" id="PS51257">
    <property type="entry name" value="PROKAR_LIPOPROTEIN"/>
    <property type="match status" value="1"/>
</dbReference>
<evidence type="ECO:0000256" key="1">
    <source>
        <dbReference type="SAM" id="SignalP"/>
    </source>
</evidence>
<feature type="signal peptide" evidence="1">
    <location>
        <begin position="1"/>
        <end position="28"/>
    </location>
</feature>
<dbReference type="EMBL" id="FMCW01000004">
    <property type="protein sequence ID" value="SCE73452.1"/>
    <property type="molecule type" value="Genomic_DNA"/>
</dbReference>
<name>A0A1C4UP95_9ACTN</name>
<feature type="chain" id="PRO_5008705029" evidence="1">
    <location>
        <begin position="29"/>
        <end position="306"/>
    </location>
</feature>
<dbReference type="Proteomes" id="UP000199375">
    <property type="component" value="Unassembled WGS sequence"/>
</dbReference>
<evidence type="ECO:0000313" key="3">
    <source>
        <dbReference type="Proteomes" id="UP000199375"/>
    </source>
</evidence>
<proteinExistence type="predicted"/>
<dbReference type="AlphaFoldDB" id="A0A1C4UP95"/>
<evidence type="ECO:0000313" key="2">
    <source>
        <dbReference type="EMBL" id="SCE73452.1"/>
    </source>
</evidence>
<keyword evidence="1" id="KW-0732">Signal</keyword>
<organism evidence="2 3">
    <name type="scientific">Micromonospora haikouensis</name>
    <dbReference type="NCBI Taxonomy" id="686309"/>
    <lineage>
        <taxon>Bacteria</taxon>
        <taxon>Bacillati</taxon>
        <taxon>Actinomycetota</taxon>
        <taxon>Actinomycetes</taxon>
        <taxon>Micromonosporales</taxon>
        <taxon>Micromonosporaceae</taxon>
        <taxon>Micromonospora</taxon>
    </lineage>
</organism>
<protein>
    <submittedName>
        <fullName evidence="2">Uncharacterized protein</fullName>
    </submittedName>
</protein>
<reference evidence="2 3" key="1">
    <citation type="submission" date="2016-06" db="EMBL/GenBank/DDBJ databases">
        <authorList>
            <person name="Kjaerup R.B."/>
            <person name="Dalgaard T.S."/>
            <person name="Juul-Madsen H.R."/>
        </authorList>
    </citation>
    <scope>NUCLEOTIDE SEQUENCE [LARGE SCALE GENOMIC DNA]</scope>
    <source>
        <strain evidence="2 3">DSM 45626</strain>
    </source>
</reference>
<dbReference type="RefSeq" id="WP_091276536.1">
    <property type="nucleotide sequence ID" value="NZ_FMCW01000004.1"/>
</dbReference>
<accession>A0A1C4UP95</accession>